<organism evidence="2">
    <name type="scientific">Entomoneis paludosa</name>
    <dbReference type="NCBI Taxonomy" id="265537"/>
    <lineage>
        <taxon>Eukaryota</taxon>
        <taxon>Sar</taxon>
        <taxon>Stramenopiles</taxon>
        <taxon>Ochrophyta</taxon>
        <taxon>Bacillariophyta</taxon>
        <taxon>Bacillariophyceae</taxon>
        <taxon>Bacillariophycidae</taxon>
        <taxon>Entomoneidaceae</taxon>
        <taxon>Entomoneis</taxon>
    </lineage>
</organism>
<feature type="compositionally biased region" description="Polar residues" evidence="1">
    <location>
        <begin position="367"/>
        <end position="384"/>
    </location>
</feature>
<proteinExistence type="predicted"/>
<sequence length="561" mass="59232">MGDYADVSTDECFETEGYFSCGQIERMYRQWSFFREYVNFCASGEMEVEVVIDFDDWPKENTFYLRVKDGPTIFNSTSAVAFRSFAWKERVMVFDVCLPGYQDYEFVLLDSHPDGLAAGAYYDIFQNGDRLSRLEGNFGASASVQIPATTSGVDPPTVSPTDSPTASPIGTPTRTPTTSPTLKPTASPTKGPSASPVTAAPITPVPSLRPSHKPSLSIAPSEPLTENPTGNPTPKPSLSRVPSNSPKTHDPTEKPSLSIAPSIPKTTGSPTQQPSLSTAPSTPANALLPTQEPSTSLAPTAPTSTESPTERPSLSLAPTDPTNTDNPTELPYLSLAPTDPSISEGPTQRPSLSSSPSQPQSTGEPTLTPSSSFAPSNQPSQNPTGEELSSTSSPSSKAENSKAPTASPVSPQTPRPSVSASPSSGDVNVELGVFSLGSDGGSVESLLAVSSTLNQYLTQELQEKFPSLLKLRFAVYEDDTGAIDMLPLATFSGLSHPPQDELIQAQNAALANSEKLLEFAQSDVDNILSSGIEIEVAAPVGVASYERRMAAVQINPEGGNI</sequence>
<feature type="compositionally biased region" description="Low complexity" evidence="1">
    <location>
        <begin position="386"/>
        <end position="398"/>
    </location>
</feature>
<evidence type="ECO:0000256" key="1">
    <source>
        <dbReference type="SAM" id="MobiDB-lite"/>
    </source>
</evidence>
<dbReference type="EMBL" id="HBHT01028828">
    <property type="protein sequence ID" value="CAD9980151.1"/>
    <property type="molecule type" value="Transcribed_RNA"/>
</dbReference>
<protein>
    <submittedName>
        <fullName evidence="2">Uncharacterized protein</fullName>
    </submittedName>
</protein>
<evidence type="ECO:0000313" key="2">
    <source>
        <dbReference type="EMBL" id="CAD9980151.1"/>
    </source>
</evidence>
<name>A0A7S2YJN3_9STRA</name>
<feature type="compositionally biased region" description="Low complexity" evidence="1">
    <location>
        <begin position="153"/>
        <end position="189"/>
    </location>
</feature>
<accession>A0A7S2YJN3</accession>
<feature type="compositionally biased region" description="Low complexity" evidence="1">
    <location>
        <begin position="293"/>
        <end position="328"/>
    </location>
</feature>
<feature type="region of interest" description="Disordered" evidence="1">
    <location>
        <begin position="147"/>
        <end position="426"/>
    </location>
</feature>
<feature type="compositionally biased region" description="Polar residues" evidence="1">
    <location>
        <begin position="402"/>
        <end position="426"/>
    </location>
</feature>
<gene>
    <name evidence="2" type="ORF">APAL1065_LOCUS19346</name>
</gene>
<dbReference type="AlphaFoldDB" id="A0A7S2YJN3"/>
<feature type="compositionally biased region" description="Low complexity" evidence="1">
    <location>
        <begin position="346"/>
        <end position="366"/>
    </location>
</feature>
<dbReference type="PRINTS" id="PR01217">
    <property type="entry name" value="PRICHEXTENSN"/>
</dbReference>
<feature type="compositionally biased region" description="Polar residues" evidence="1">
    <location>
        <begin position="264"/>
        <end position="284"/>
    </location>
</feature>
<reference evidence="2" key="1">
    <citation type="submission" date="2021-01" db="EMBL/GenBank/DDBJ databases">
        <authorList>
            <person name="Corre E."/>
            <person name="Pelletier E."/>
            <person name="Niang G."/>
            <person name="Scheremetjew M."/>
            <person name="Finn R."/>
            <person name="Kale V."/>
            <person name="Holt S."/>
            <person name="Cochrane G."/>
            <person name="Meng A."/>
            <person name="Brown T."/>
            <person name="Cohen L."/>
        </authorList>
    </citation>
    <scope>NUCLEOTIDE SEQUENCE</scope>
    <source>
        <strain evidence="2">CCMP125</strain>
    </source>
</reference>